<evidence type="ECO:0000313" key="2">
    <source>
        <dbReference type="Proteomes" id="UP000188533"/>
    </source>
</evidence>
<accession>A0A1Q3EH53</accession>
<reference evidence="1 2" key="1">
    <citation type="submission" date="2016-08" db="EMBL/GenBank/DDBJ databases">
        <authorList>
            <consortium name="Lentinula edodes genome sequencing consortium"/>
            <person name="Sakamoto Y."/>
            <person name="Nakade K."/>
            <person name="Sato S."/>
            <person name="Yoshida Y."/>
            <person name="Miyazaki K."/>
            <person name="Natsume S."/>
            <person name="Konno N."/>
        </authorList>
    </citation>
    <scope>NUCLEOTIDE SEQUENCE [LARGE SCALE GENOMIC DNA]</scope>
    <source>
        <strain evidence="1 2">NBRC 111202</strain>
    </source>
</reference>
<reference evidence="1 2" key="2">
    <citation type="submission" date="2017-02" db="EMBL/GenBank/DDBJ databases">
        <title>A genome survey and senescence transcriptome analysis in Lentinula edodes.</title>
        <authorList>
            <person name="Sakamoto Y."/>
            <person name="Nakade K."/>
            <person name="Sato S."/>
            <person name="Yoshida Y."/>
            <person name="Miyazaki K."/>
            <person name="Natsume S."/>
            <person name="Konno N."/>
        </authorList>
    </citation>
    <scope>NUCLEOTIDE SEQUENCE [LARGE SCALE GENOMIC DNA]</scope>
    <source>
        <strain evidence="1 2">NBRC 111202</strain>
    </source>
</reference>
<dbReference type="Proteomes" id="UP000188533">
    <property type="component" value="Unassembled WGS sequence"/>
</dbReference>
<keyword evidence="2" id="KW-1185">Reference proteome</keyword>
<proteinExistence type="predicted"/>
<name>A0A1Q3EH53_LENED</name>
<comment type="caution">
    <text evidence="1">The sequence shown here is derived from an EMBL/GenBank/DDBJ whole genome shotgun (WGS) entry which is preliminary data.</text>
</comment>
<evidence type="ECO:0000313" key="1">
    <source>
        <dbReference type="EMBL" id="GAW06521.1"/>
    </source>
</evidence>
<dbReference type="STRING" id="5353.A0A1Q3EH53"/>
<dbReference type="EMBL" id="BDGU01000323">
    <property type="protein sequence ID" value="GAW06521.1"/>
    <property type="molecule type" value="Genomic_DNA"/>
</dbReference>
<gene>
    <name evidence="1" type="ORF">LENED_008452</name>
</gene>
<sequence>MVQVRVRSTMMLEIIRTAHVESVWTRALLSRTRLTDPIFQEDLLAFISVMATSLRTGLPATGSHGLNVIQKEARKKEAEEDYRDLYPEFQIKIKRQDMIQENSTLPAIIFLASLDQATWRYAYVNTDVGTDFNAATQFTAVHFEEGPLGNVGEYLSPRPSRSHELKSGHTMECVAFAKKESVMKYGPIFVEANAVNDQQKLEKYLADKKFSPKSSVLIAHTVEAERKGELIMYIPGTFISTLGYDPARPAPAVDSLGFYVNCRPVEMMLYQPYKEISQWEELQPRLWVNGMTTMSTLKYPAH</sequence>
<protein>
    <submittedName>
        <fullName evidence="1">Uncharacterized protein</fullName>
    </submittedName>
</protein>
<organism evidence="1 2">
    <name type="scientific">Lentinula edodes</name>
    <name type="common">Shiitake mushroom</name>
    <name type="synonym">Lentinus edodes</name>
    <dbReference type="NCBI Taxonomy" id="5353"/>
    <lineage>
        <taxon>Eukaryota</taxon>
        <taxon>Fungi</taxon>
        <taxon>Dikarya</taxon>
        <taxon>Basidiomycota</taxon>
        <taxon>Agaricomycotina</taxon>
        <taxon>Agaricomycetes</taxon>
        <taxon>Agaricomycetidae</taxon>
        <taxon>Agaricales</taxon>
        <taxon>Marasmiineae</taxon>
        <taxon>Omphalotaceae</taxon>
        <taxon>Lentinula</taxon>
    </lineage>
</organism>
<dbReference type="AlphaFoldDB" id="A0A1Q3EH53"/>